<reference evidence="2 3" key="1">
    <citation type="submission" date="2019-01" db="EMBL/GenBank/DDBJ databases">
        <authorList>
            <person name="Chen W.-M."/>
        </authorList>
    </citation>
    <scope>NUCLEOTIDE SEQUENCE [LARGE SCALE GENOMIC DNA]</scope>
    <source>
        <strain evidence="2 3">CCP-6</strain>
    </source>
</reference>
<evidence type="ECO:0000259" key="1">
    <source>
        <dbReference type="Pfam" id="PF06722"/>
    </source>
</evidence>
<sequence>MPEPRSFLFTTFEGGGALPPVLSIARRLVARGHRVRIMSEACNRAEAEATGAGFMPWTRAPSRATREPASEYIRDWAQPTPQDGMLHALDALIVGPALSHAEDLLEELRREPADLVVCSDLMLGVPMACEARGQRVVVLATNISMFPLPGVPPVGPGLPPARTEEDRALHAAVTQGSHALLDSRLPQLNLARAALGLRPLARLVDQLEVASRTLLATARAFDFAPEVLPPGMDYLGPELEEAAWAGEWHSPFLPHDRRPLALVSFSTTFQNHGGALQRVIDAIAGLDMRAVVTLGGSIPRGALRGAGNVVLMEKAPHHPIMAEASLVVTHGGHGTVMKALAHGRPMLVLPHGRDQFDNATRVAERGAGLSLPPDSGVAEIRAALARLLEEPAFTGAAMALGAAVAREAEVSPAVAILEDEAAPRSCCQAA</sequence>
<proteinExistence type="predicted"/>
<evidence type="ECO:0000313" key="2">
    <source>
        <dbReference type="EMBL" id="RVT97809.1"/>
    </source>
</evidence>
<dbReference type="InterPro" id="IPR002213">
    <property type="entry name" value="UDP_glucos_trans"/>
</dbReference>
<dbReference type="RefSeq" id="WP_127787037.1">
    <property type="nucleotide sequence ID" value="NZ_SACL01000002.1"/>
</dbReference>
<dbReference type="PANTHER" id="PTHR48050:SF13">
    <property type="entry name" value="STEROL 3-BETA-GLUCOSYLTRANSFERASE UGT80A2"/>
    <property type="match status" value="1"/>
</dbReference>
<dbReference type="GO" id="GO:0017000">
    <property type="term" value="P:antibiotic biosynthetic process"/>
    <property type="evidence" value="ECO:0007669"/>
    <property type="project" value="UniProtKB-ARBA"/>
</dbReference>
<dbReference type="Proteomes" id="UP000282957">
    <property type="component" value="Unassembled WGS sequence"/>
</dbReference>
<dbReference type="CDD" id="cd03784">
    <property type="entry name" value="GT1_Gtf-like"/>
    <property type="match status" value="1"/>
</dbReference>
<name>A0A437MJK4_9PROT</name>
<dbReference type="PANTHER" id="PTHR48050">
    <property type="entry name" value="STEROL 3-BETA-GLUCOSYLTRANSFERASE"/>
    <property type="match status" value="1"/>
</dbReference>
<gene>
    <name evidence="2" type="ORF">EOD42_08400</name>
</gene>
<organism evidence="2 3">
    <name type="scientific">Rhodovarius crocodyli</name>
    <dbReference type="NCBI Taxonomy" id="1979269"/>
    <lineage>
        <taxon>Bacteria</taxon>
        <taxon>Pseudomonadati</taxon>
        <taxon>Pseudomonadota</taxon>
        <taxon>Alphaproteobacteria</taxon>
        <taxon>Acetobacterales</taxon>
        <taxon>Roseomonadaceae</taxon>
        <taxon>Rhodovarius</taxon>
    </lineage>
</organism>
<evidence type="ECO:0000313" key="3">
    <source>
        <dbReference type="Proteomes" id="UP000282957"/>
    </source>
</evidence>
<dbReference type="InterPro" id="IPR050426">
    <property type="entry name" value="Glycosyltransferase_28"/>
</dbReference>
<protein>
    <submittedName>
        <fullName evidence="2">Glycosyltransferase</fullName>
    </submittedName>
</protein>
<accession>A0A437MJK4</accession>
<dbReference type="AlphaFoldDB" id="A0A437MJK4"/>
<dbReference type="GO" id="GO:0016758">
    <property type="term" value="F:hexosyltransferase activity"/>
    <property type="evidence" value="ECO:0007669"/>
    <property type="project" value="UniProtKB-ARBA"/>
</dbReference>
<feature type="domain" description="Erythromycin biosynthesis protein CIII-like C-terminal" evidence="1">
    <location>
        <begin position="278"/>
        <end position="406"/>
    </location>
</feature>
<dbReference type="InterPro" id="IPR010610">
    <property type="entry name" value="EryCIII-like_C"/>
</dbReference>
<dbReference type="OrthoDB" id="9805366at2"/>
<dbReference type="SUPFAM" id="SSF53756">
    <property type="entry name" value="UDP-Glycosyltransferase/glycogen phosphorylase"/>
    <property type="match status" value="1"/>
</dbReference>
<keyword evidence="3" id="KW-1185">Reference proteome</keyword>
<dbReference type="Gene3D" id="3.40.50.2000">
    <property type="entry name" value="Glycogen Phosphorylase B"/>
    <property type="match status" value="2"/>
</dbReference>
<dbReference type="GO" id="GO:0008194">
    <property type="term" value="F:UDP-glycosyltransferase activity"/>
    <property type="evidence" value="ECO:0007669"/>
    <property type="project" value="InterPro"/>
</dbReference>
<dbReference type="Pfam" id="PF06722">
    <property type="entry name" value="EryCIII-like_C"/>
    <property type="match status" value="1"/>
</dbReference>
<dbReference type="EMBL" id="SACL01000002">
    <property type="protein sequence ID" value="RVT97809.1"/>
    <property type="molecule type" value="Genomic_DNA"/>
</dbReference>
<comment type="caution">
    <text evidence="2">The sequence shown here is derived from an EMBL/GenBank/DDBJ whole genome shotgun (WGS) entry which is preliminary data.</text>
</comment>
<keyword evidence="2" id="KW-0808">Transferase</keyword>